<organism evidence="1 2">
    <name type="scientific">Bacillus mycoides</name>
    <dbReference type="NCBI Taxonomy" id="1405"/>
    <lineage>
        <taxon>Bacteria</taxon>
        <taxon>Bacillati</taxon>
        <taxon>Bacillota</taxon>
        <taxon>Bacilli</taxon>
        <taxon>Bacillales</taxon>
        <taxon>Bacillaceae</taxon>
        <taxon>Bacillus</taxon>
        <taxon>Bacillus cereus group</taxon>
    </lineage>
</organism>
<sequence>MRKVLRHEELAAGAGLLYKAEAARSECEEDGAPDVEALFASQEGAKPPNILAAGAGFIYKAEATA</sequence>
<dbReference type="PATRIC" id="fig|86662.28.peg.1283"/>
<name>A0A1E8BRN4_BACMY</name>
<proteinExistence type="predicted"/>
<dbReference type="RefSeq" id="WP_070146319.1">
    <property type="nucleotide sequence ID" value="NZ_LXLO01000022.1"/>
</dbReference>
<accession>A0A1E8BRN4</accession>
<protein>
    <submittedName>
        <fullName evidence="1">Uncharacterized protein</fullName>
    </submittedName>
</protein>
<evidence type="ECO:0000313" key="1">
    <source>
        <dbReference type="EMBL" id="OFD97923.1"/>
    </source>
</evidence>
<comment type="caution">
    <text evidence="1">The sequence shown here is derived from an EMBL/GenBank/DDBJ whole genome shotgun (WGS) entry which is preliminary data.</text>
</comment>
<dbReference type="EMBL" id="LXLX01000021">
    <property type="protein sequence ID" value="OFD97923.1"/>
    <property type="molecule type" value="Genomic_DNA"/>
</dbReference>
<gene>
    <name evidence="1" type="ORF">BWGOE11_12880</name>
</gene>
<dbReference type="NCBIfam" id="NF041643">
    <property type="entry name" value="EAxFAS_anti"/>
    <property type="match status" value="1"/>
</dbReference>
<dbReference type="AlphaFoldDB" id="A0A1E8BRN4"/>
<dbReference type="Proteomes" id="UP000175835">
    <property type="component" value="Unassembled WGS sequence"/>
</dbReference>
<reference evidence="1 2" key="1">
    <citation type="submission" date="2016-05" db="EMBL/GenBank/DDBJ databases">
        <title>Bacillus thuringiensis and Bacillus weihenstephanensis as novel biocontrol agents of wilt causing Verticillium species.</title>
        <authorList>
            <person name="Hollensteiner J."/>
            <person name="Wemheuer F."/>
            <person name="Harting R."/>
            <person name="Kolarzyk A."/>
            <person name="Diaz-Valerio S."/>
            <person name="Poehlein A."/>
            <person name="Brzuszkiewicz E."/>
            <person name="Nesemann K."/>
            <person name="Braus-Stromeyer S."/>
            <person name="Braus G."/>
            <person name="Daniel R."/>
            <person name="Liesegang H."/>
        </authorList>
    </citation>
    <scope>NUCLEOTIDE SEQUENCE [LARGE SCALE GENOMIC DNA]</scope>
    <source>
        <strain evidence="1 2">GOE11</strain>
    </source>
</reference>
<evidence type="ECO:0000313" key="2">
    <source>
        <dbReference type="Proteomes" id="UP000175835"/>
    </source>
</evidence>